<evidence type="ECO:0008006" key="5">
    <source>
        <dbReference type="Google" id="ProtNLM"/>
    </source>
</evidence>
<evidence type="ECO:0000313" key="3">
    <source>
        <dbReference type="EMBL" id="OSZ61951.1"/>
    </source>
</evidence>
<gene>
    <name evidence="3" type="ORF">OQI_02645</name>
</gene>
<accession>A0ABX3YQU0</accession>
<keyword evidence="2" id="KW-0732">Signal</keyword>
<name>A0ABX3YQU0_9ACTN</name>
<feature type="chain" id="PRO_5045501047" description="Secreted protein" evidence="2">
    <location>
        <begin position="17"/>
        <end position="94"/>
    </location>
</feature>
<evidence type="ECO:0000256" key="1">
    <source>
        <dbReference type="SAM" id="MobiDB-lite"/>
    </source>
</evidence>
<organism evidence="3 4">
    <name type="scientific">Streptomyces pharetrae CZA14</name>
    <dbReference type="NCBI Taxonomy" id="1144883"/>
    <lineage>
        <taxon>Bacteria</taxon>
        <taxon>Bacillati</taxon>
        <taxon>Actinomycetota</taxon>
        <taxon>Actinomycetes</taxon>
        <taxon>Kitasatosporales</taxon>
        <taxon>Streptomycetaceae</taxon>
        <taxon>Streptomyces</taxon>
    </lineage>
</organism>
<dbReference type="Proteomes" id="UP000194266">
    <property type="component" value="Unassembled WGS sequence"/>
</dbReference>
<proteinExistence type="predicted"/>
<feature type="signal peptide" evidence="2">
    <location>
        <begin position="1"/>
        <end position="16"/>
    </location>
</feature>
<sequence length="94" mass="9609">MLVLLLALLMPGVPMAAAGIPVAAVAGEAAEADLTEAALRPVARGAGRPVAPRRPLRARTARPRPAPSTLSAGRAAVAVPPYRPCVLRSVVLRC</sequence>
<keyword evidence="4" id="KW-1185">Reference proteome</keyword>
<dbReference type="EMBL" id="MRYD01000007">
    <property type="protein sequence ID" value="OSZ61951.1"/>
    <property type="molecule type" value="Genomic_DNA"/>
</dbReference>
<comment type="caution">
    <text evidence="3">The sequence shown here is derived from an EMBL/GenBank/DDBJ whole genome shotgun (WGS) entry which is preliminary data.</text>
</comment>
<feature type="region of interest" description="Disordered" evidence="1">
    <location>
        <begin position="45"/>
        <end position="73"/>
    </location>
</feature>
<evidence type="ECO:0000256" key="2">
    <source>
        <dbReference type="SAM" id="SignalP"/>
    </source>
</evidence>
<protein>
    <recommendedName>
        <fullName evidence="5">Secreted protein</fullName>
    </recommendedName>
</protein>
<reference evidence="3 4" key="1">
    <citation type="submission" date="2016-12" db="EMBL/GenBank/DDBJ databases">
        <title>Genome Mining:The Detection of Biosynthetic Gene Clusters to Aid in the Expression of Curamycin A produced by Streptomyces sp. strain CZA14.</title>
        <authorList>
            <person name="Durrell K.A."/>
            <person name="Kirby B.M."/>
            <person name="Khan W."/>
            <person name="Mthethwa T."/>
            <person name="Le Roes-Hill M."/>
        </authorList>
    </citation>
    <scope>NUCLEOTIDE SEQUENCE [LARGE SCALE GENOMIC DNA]</scope>
    <source>
        <strain evidence="3 4">CZA14</strain>
    </source>
</reference>
<evidence type="ECO:0000313" key="4">
    <source>
        <dbReference type="Proteomes" id="UP000194266"/>
    </source>
</evidence>